<sequence length="256" mass="27192">MRSDADRAVTGYQPGSPRQRLISMLLSAAIIVIALLIALYQTTVAPALRKANNPVTFNVEGEDADSGAKSPDKAKTPKAEKTEKDQPKQTEVRVEAPVPPVEKPKEPTEKPAFSFLKVSRADMAAADIGAMKRSGNGAAAPGGGSNGSTYGPGEGPGGAVLYNAEWYKEPSDAQLGGYLNASGPRQGWGMIACQTQDHYRVENCQILGESPRGSGFGRAVLNAAWQFQVLPPRINGKAQIGTWVRIRIDYGARQAG</sequence>
<keyword evidence="2" id="KW-1133">Transmembrane helix</keyword>
<evidence type="ECO:0000256" key="2">
    <source>
        <dbReference type="SAM" id="Phobius"/>
    </source>
</evidence>
<accession>A0A0J7Y9U0</accession>
<dbReference type="Proteomes" id="UP000052268">
    <property type="component" value="Unassembled WGS sequence"/>
</dbReference>
<dbReference type="EMBL" id="JACU01000001">
    <property type="protein sequence ID" value="KMS60382.1"/>
    <property type="molecule type" value="Genomic_DNA"/>
</dbReference>
<feature type="transmembrane region" description="Helical" evidence="2">
    <location>
        <begin position="21"/>
        <end position="40"/>
    </location>
</feature>
<keyword evidence="4" id="KW-1185">Reference proteome</keyword>
<keyword evidence="2" id="KW-0812">Transmembrane</keyword>
<dbReference type="AlphaFoldDB" id="A0A0J7Y9U0"/>
<dbReference type="RefSeq" id="WP_148649249.1">
    <property type="nucleotide sequence ID" value="NZ_KQ130452.1"/>
</dbReference>
<feature type="compositionally biased region" description="Basic and acidic residues" evidence="1">
    <location>
        <begin position="70"/>
        <end position="94"/>
    </location>
</feature>
<organism evidence="3 4">
    <name type="scientific">Novosphingobium barchaimii LL02</name>
    <dbReference type="NCBI Taxonomy" id="1114963"/>
    <lineage>
        <taxon>Bacteria</taxon>
        <taxon>Pseudomonadati</taxon>
        <taxon>Pseudomonadota</taxon>
        <taxon>Alphaproteobacteria</taxon>
        <taxon>Sphingomonadales</taxon>
        <taxon>Sphingomonadaceae</taxon>
        <taxon>Novosphingobium</taxon>
    </lineage>
</organism>
<evidence type="ECO:0000256" key="1">
    <source>
        <dbReference type="SAM" id="MobiDB-lite"/>
    </source>
</evidence>
<dbReference type="PATRIC" id="fig|1114963.3.peg.295"/>
<evidence type="ECO:0000313" key="4">
    <source>
        <dbReference type="Proteomes" id="UP000052268"/>
    </source>
</evidence>
<reference evidence="3 4" key="1">
    <citation type="journal article" date="2015" name="G3 (Bethesda)">
        <title>Insights into Ongoing Evolution of the Hexachlorocyclohexane Catabolic Pathway from Comparative Genomics of Ten Sphingomonadaceae Strains.</title>
        <authorList>
            <person name="Pearce S.L."/>
            <person name="Oakeshott J.G."/>
            <person name="Pandey G."/>
        </authorList>
    </citation>
    <scope>NUCLEOTIDE SEQUENCE [LARGE SCALE GENOMIC DNA]</scope>
    <source>
        <strain evidence="3 4">LL02</strain>
    </source>
</reference>
<gene>
    <name evidence="3" type="ORF">V474_01485</name>
</gene>
<evidence type="ECO:0000313" key="3">
    <source>
        <dbReference type="EMBL" id="KMS60382.1"/>
    </source>
</evidence>
<proteinExistence type="predicted"/>
<evidence type="ECO:0008006" key="5">
    <source>
        <dbReference type="Google" id="ProtNLM"/>
    </source>
</evidence>
<dbReference type="OrthoDB" id="7410762at2"/>
<keyword evidence="2" id="KW-0472">Membrane</keyword>
<feature type="region of interest" description="Disordered" evidence="1">
    <location>
        <begin position="59"/>
        <end position="108"/>
    </location>
</feature>
<name>A0A0J7Y9U0_9SPHN</name>
<protein>
    <recommendedName>
        <fullName evidence="5">Protein TonB</fullName>
    </recommendedName>
</protein>
<comment type="caution">
    <text evidence="3">The sequence shown here is derived from an EMBL/GenBank/DDBJ whole genome shotgun (WGS) entry which is preliminary data.</text>
</comment>